<feature type="signal peptide" evidence="10">
    <location>
        <begin position="1"/>
        <end position="21"/>
    </location>
</feature>
<comment type="subcellular location">
    <subcellularLocation>
        <location evidence="1">Membrane</location>
        <topology evidence="1">Lipid-anchor</topology>
        <topology evidence="1">GPI-anchor</topology>
    </subcellularLocation>
    <subcellularLocation>
        <location evidence="2">Secreted</location>
    </subcellularLocation>
</comment>
<accession>A0AAE0NXZ8</accession>
<dbReference type="EMBL" id="JAULSW010000002">
    <property type="protein sequence ID" value="KAK3389684.1"/>
    <property type="molecule type" value="Genomic_DNA"/>
</dbReference>
<keyword evidence="9" id="KW-1133">Transmembrane helix</keyword>
<dbReference type="Pfam" id="PF05730">
    <property type="entry name" value="CFEM"/>
    <property type="match status" value="1"/>
</dbReference>
<evidence type="ECO:0000256" key="1">
    <source>
        <dbReference type="ARBA" id="ARBA00004589"/>
    </source>
</evidence>
<evidence type="ECO:0000256" key="8">
    <source>
        <dbReference type="ARBA" id="ARBA00023288"/>
    </source>
</evidence>
<proteinExistence type="inferred from homology"/>
<keyword evidence="5" id="KW-0325">Glycoprotein</keyword>
<feature type="transmembrane region" description="Helical" evidence="9">
    <location>
        <begin position="260"/>
        <end position="281"/>
    </location>
</feature>
<reference evidence="12" key="1">
    <citation type="journal article" date="2023" name="Mol. Phylogenet. Evol.">
        <title>Genome-scale phylogeny and comparative genomics of the fungal order Sordariales.</title>
        <authorList>
            <person name="Hensen N."/>
            <person name="Bonometti L."/>
            <person name="Westerberg I."/>
            <person name="Brannstrom I.O."/>
            <person name="Guillou S."/>
            <person name="Cros-Aarteil S."/>
            <person name="Calhoun S."/>
            <person name="Haridas S."/>
            <person name="Kuo A."/>
            <person name="Mondo S."/>
            <person name="Pangilinan J."/>
            <person name="Riley R."/>
            <person name="LaButti K."/>
            <person name="Andreopoulos B."/>
            <person name="Lipzen A."/>
            <person name="Chen C."/>
            <person name="Yan M."/>
            <person name="Daum C."/>
            <person name="Ng V."/>
            <person name="Clum A."/>
            <person name="Steindorff A."/>
            <person name="Ohm R.A."/>
            <person name="Martin F."/>
            <person name="Silar P."/>
            <person name="Natvig D.O."/>
            <person name="Lalanne C."/>
            <person name="Gautier V."/>
            <person name="Ament-Velasquez S.L."/>
            <person name="Kruys A."/>
            <person name="Hutchinson M.I."/>
            <person name="Powell A.J."/>
            <person name="Barry K."/>
            <person name="Miller A.N."/>
            <person name="Grigoriev I.V."/>
            <person name="Debuchy R."/>
            <person name="Gladieux P."/>
            <person name="Hiltunen Thoren M."/>
            <person name="Johannesson H."/>
        </authorList>
    </citation>
    <scope>NUCLEOTIDE SEQUENCE</scope>
    <source>
        <strain evidence="12">CBS 232.78</strain>
    </source>
</reference>
<evidence type="ECO:0000256" key="3">
    <source>
        <dbReference type="ARBA" id="ARBA00010031"/>
    </source>
</evidence>
<dbReference type="PROSITE" id="PS51257">
    <property type="entry name" value="PROKAR_LIPOPROTEIN"/>
    <property type="match status" value="1"/>
</dbReference>
<protein>
    <recommendedName>
        <fullName evidence="11">CFEM domain-containing protein</fullName>
    </recommendedName>
</protein>
<comment type="caution">
    <text evidence="12">The sequence shown here is derived from an EMBL/GenBank/DDBJ whole genome shotgun (WGS) entry which is preliminary data.</text>
</comment>
<evidence type="ECO:0000256" key="2">
    <source>
        <dbReference type="ARBA" id="ARBA00004613"/>
    </source>
</evidence>
<keyword evidence="8" id="KW-0449">Lipoprotein</keyword>
<feature type="domain" description="CFEM" evidence="11">
    <location>
        <begin position="142"/>
        <end position="199"/>
    </location>
</feature>
<evidence type="ECO:0000256" key="9">
    <source>
        <dbReference type="SAM" id="Phobius"/>
    </source>
</evidence>
<keyword evidence="4" id="KW-0964">Secreted</keyword>
<evidence type="ECO:0000256" key="7">
    <source>
        <dbReference type="ARBA" id="ARBA00023157"/>
    </source>
</evidence>
<evidence type="ECO:0000259" key="11">
    <source>
        <dbReference type="Pfam" id="PF05730"/>
    </source>
</evidence>
<evidence type="ECO:0000256" key="4">
    <source>
        <dbReference type="ARBA" id="ARBA00022525"/>
    </source>
</evidence>
<evidence type="ECO:0000313" key="13">
    <source>
        <dbReference type="Proteomes" id="UP001285441"/>
    </source>
</evidence>
<evidence type="ECO:0000256" key="5">
    <source>
        <dbReference type="ARBA" id="ARBA00022622"/>
    </source>
</evidence>
<evidence type="ECO:0000256" key="10">
    <source>
        <dbReference type="SAM" id="SignalP"/>
    </source>
</evidence>
<dbReference type="InterPro" id="IPR008427">
    <property type="entry name" value="Extracellular_membr_CFEM_dom"/>
</dbReference>
<keyword evidence="7" id="KW-1015">Disulfide bond</keyword>
<name>A0AAE0NXZ8_9PEZI</name>
<keyword evidence="9" id="KW-0472">Membrane</keyword>
<sequence>MPKRRATLILLLTSLLPLLAACLPPNSDAHDATAKRRLMAEAEVDADARLSPRAPNQTMYGDVDISAFPSCAAASCIKSEQFSPSRIGCNSAKLTTDCLCHKAPTPLACSPEAPSDENNCWYQLEDWFSGACDGNVTMVDPATIPQCAQKCTFVALSSLGCRSPTRNCLCILGRQPVIDAVGSCVAQNCAKKMQGSFSSASWRDDICKTGQAGAYDQGAYDKYIKMVHDTRIAVPVVVVLVAAFLLVCVFCLVSEEDMAGSMAVGLTILIIVLALAIILPVEFAL</sequence>
<evidence type="ECO:0000256" key="6">
    <source>
        <dbReference type="ARBA" id="ARBA00022729"/>
    </source>
</evidence>
<dbReference type="AlphaFoldDB" id="A0AAE0NXZ8"/>
<reference evidence="12" key="2">
    <citation type="submission" date="2023-06" db="EMBL/GenBank/DDBJ databases">
        <authorList>
            <consortium name="Lawrence Berkeley National Laboratory"/>
            <person name="Haridas S."/>
            <person name="Hensen N."/>
            <person name="Bonometti L."/>
            <person name="Westerberg I."/>
            <person name="Brannstrom I.O."/>
            <person name="Guillou S."/>
            <person name="Cros-Aarteil S."/>
            <person name="Calhoun S."/>
            <person name="Kuo A."/>
            <person name="Mondo S."/>
            <person name="Pangilinan J."/>
            <person name="Riley R."/>
            <person name="LaButti K."/>
            <person name="Andreopoulos B."/>
            <person name="Lipzen A."/>
            <person name="Chen C."/>
            <person name="Yanf M."/>
            <person name="Daum C."/>
            <person name="Ng V."/>
            <person name="Clum A."/>
            <person name="Steindorff A."/>
            <person name="Ohm R."/>
            <person name="Martin F."/>
            <person name="Silar P."/>
            <person name="Natvig D."/>
            <person name="Lalanne C."/>
            <person name="Gautier V."/>
            <person name="Ament-velasquez S.L."/>
            <person name="Kruys A."/>
            <person name="Hutchinson M.I."/>
            <person name="Powell A.J."/>
            <person name="Barry K."/>
            <person name="Miller A.N."/>
            <person name="Grigoriev I.V."/>
            <person name="Debuchy R."/>
            <person name="Gladieux P."/>
            <person name="Thoren M.H."/>
            <person name="Johannesson H."/>
        </authorList>
    </citation>
    <scope>NUCLEOTIDE SEQUENCE</scope>
    <source>
        <strain evidence="12">CBS 232.78</strain>
    </source>
</reference>
<feature type="transmembrane region" description="Helical" evidence="9">
    <location>
        <begin position="232"/>
        <end position="253"/>
    </location>
</feature>
<keyword evidence="9" id="KW-0812">Transmembrane</keyword>
<evidence type="ECO:0000313" key="12">
    <source>
        <dbReference type="EMBL" id="KAK3389684.1"/>
    </source>
</evidence>
<dbReference type="GO" id="GO:0005576">
    <property type="term" value="C:extracellular region"/>
    <property type="evidence" value="ECO:0007669"/>
    <property type="project" value="UniProtKB-SubCell"/>
</dbReference>
<organism evidence="12 13">
    <name type="scientific">Podospora didyma</name>
    <dbReference type="NCBI Taxonomy" id="330526"/>
    <lineage>
        <taxon>Eukaryota</taxon>
        <taxon>Fungi</taxon>
        <taxon>Dikarya</taxon>
        <taxon>Ascomycota</taxon>
        <taxon>Pezizomycotina</taxon>
        <taxon>Sordariomycetes</taxon>
        <taxon>Sordariomycetidae</taxon>
        <taxon>Sordariales</taxon>
        <taxon>Podosporaceae</taxon>
        <taxon>Podospora</taxon>
    </lineage>
</organism>
<dbReference type="Proteomes" id="UP001285441">
    <property type="component" value="Unassembled WGS sequence"/>
</dbReference>
<feature type="chain" id="PRO_5042201003" description="CFEM domain-containing protein" evidence="10">
    <location>
        <begin position="22"/>
        <end position="285"/>
    </location>
</feature>
<gene>
    <name evidence="12" type="ORF">B0H63DRAFT_464168</name>
</gene>
<comment type="similarity">
    <text evidence="3">Belongs to the RBT5 family.</text>
</comment>
<dbReference type="GO" id="GO:0098552">
    <property type="term" value="C:side of membrane"/>
    <property type="evidence" value="ECO:0007669"/>
    <property type="project" value="UniProtKB-KW"/>
</dbReference>
<keyword evidence="13" id="KW-1185">Reference proteome</keyword>
<keyword evidence="6 10" id="KW-0732">Signal</keyword>
<keyword evidence="5" id="KW-0336">GPI-anchor</keyword>